<feature type="repeat" description="WD" evidence="3">
    <location>
        <begin position="123"/>
        <end position="155"/>
    </location>
</feature>
<dbReference type="PROSITE" id="PS00678">
    <property type="entry name" value="WD_REPEATS_1"/>
    <property type="match status" value="1"/>
</dbReference>
<dbReference type="eggNOG" id="KOG0772">
    <property type="taxonomic scope" value="Eukaryota"/>
</dbReference>
<dbReference type="PROSITE" id="PS50294">
    <property type="entry name" value="WD_REPEATS_REGION"/>
    <property type="match status" value="3"/>
</dbReference>
<evidence type="ECO:0000256" key="4">
    <source>
        <dbReference type="SAM" id="MobiDB-lite"/>
    </source>
</evidence>
<reference evidence="5 6" key="2">
    <citation type="submission" date="2016-05" db="EMBL/GenBank/DDBJ databases">
        <title>Lineage-specific infection strategies underlie the spectrum of fungal disease in amphibians.</title>
        <authorList>
            <person name="Cuomo C.A."/>
            <person name="Farrer R.A."/>
            <person name="James T."/>
            <person name="Longcore J."/>
            <person name="Birren B."/>
        </authorList>
    </citation>
    <scope>NUCLEOTIDE SEQUENCE [LARGE SCALE GENOMIC DNA]</scope>
    <source>
        <strain evidence="5 6">JEL423</strain>
    </source>
</reference>
<dbReference type="Proteomes" id="UP000077115">
    <property type="component" value="Unassembled WGS sequence"/>
</dbReference>
<sequence>MNNADYLMAEMMGLPSGFGKSSRRLPQSSKVLSASQAQSDKLQNHNPDQFKSDGATSTLVSDHQQPKQPVSLDDIIGPLPATHSEFDTKNNELQSDSDLASDSSCGDEQDNEVDAIPTTMAALKDHTKAVAALSLDPAASRMITAGRDCTVKLWDFYGMTTSMKPFRTLEPSLGNPIRDVQFSTTGDQFLVAAATSQLKVYDRDGGFITEFPKGDPYIRDLRHTKGHVSALTNVRWNPTMKNCCISASTDSTIRIWDLEQATTRRQKDVIYVKSRQPGGRTSITAVCFSNDGRLIAGAGADGSLRIWNSNGPFLTPIKNVDNAHLPGGAASSISFAMDGHSLITRAMDNTLKLWDIRKFKEPVAVATDLEGYFEETNAVFSPNDRYIITGTSAKKGCSDGSIVVFDRHTLKMVESINIPGSVVKIQWSGKLGQIFAGTSEGAVQVLYDPVLSRSGIKVPLSKKPKKLTVEDYDILISRDTMLGPIINPGVNTGGSKFQSKRKMLEQEAISRRPEIPSAVLTKGKGGKIGTNMTQGIMKDMMKDTRRQEDPREAILKFADTAAADPYWIAPAYKVNQPNAVLTEKVYENDFEEDLEKRKKRRQ</sequence>
<dbReference type="InterPro" id="IPR019775">
    <property type="entry name" value="WD40_repeat_CS"/>
</dbReference>
<dbReference type="GO" id="GO:0005634">
    <property type="term" value="C:nucleus"/>
    <property type="evidence" value="ECO:0007669"/>
    <property type="project" value="TreeGrafter"/>
</dbReference>
<dbReference type="OrthoDB" id="10264376at2759"/>
<evidence type="ECO:0000256" key="1">
    <source>
        <dbReference type="ARBA" id="ARBA00022574"/>
    </source>
</evidence>
<dbReference type="InterPro" id="IPR020472">
    <property type="entry name" value="WD40_PAC1"/>
</dbReference>
<feature type="repeat" description="WD" evidence="3">
    <location>
        <begin position="224"/>
        <end position="266"/>
    </location>
</feature>
<evidence type="ECO:0000313" key="6">
    <source>
        <dbReference type="Proteomes" id="UP000077115"/>
    </source>
</evidence>
<dbReference type="InterPro" id="IPR015943">
    <property type="entry name" value="WD40/YVTN_repeat-like_dom_sf"/>
</dbReference>
<dbReference type="PROSITE" id="PS50082">
    <property type="entry name" value="WD_REPEATS_2"/>
    <property type="match status" value="4"/>
</dbReference>
<dbReference type="PRINTS" id="PR00320">
    <property type="entry name" value="GPROTEINBRPT"/>
</dbReference>
<name>A0A177WEN7_BATDL</name>
<dbReference type="VEuPathDB" id="FungiDB:BDEG_21809"/>
<dbReference type="FunFam" id="2.130.10.10:FF:001933">
    <property type="entry name" value="WD repeat-containing protein 70"/>
    <property type="match status" value="1"/>
</dbReference>
<evidence type="ECO:0000313" key="5">
    <source>
        <dbReference type="EMBL" id="OAJ37831.1"/>
    </source>
</evidence>
<dbReference type="InterPro" id="IPR051858">
    <property type="entry name" value="WD_repeat_GAD-1"/>
</dbReference>
<dbReference type="EMBL" id="DS022301">
    <property type="protein sequence ID" value="OAJ37831.1"/>
    <property type="molecule type" value="Genomic_DNA"/>
</dbReference>
<dbReference type="InterPro" id="IPR001680">
    <property type="entry name" value="WD40_rpt"/>
</dbReference>
<dbReference type="PANTHER" id="PTHR16017:SF0">
    <property type="entry name" value="WD REPEAT-CONTAINING PROTEIN 70"/>
    <property type="match status" value="1"/>
</dbReference>
<dbReference type="CDD" id="cd00200">
    <property type="entry name" value="WD40"/>
    <property type="match status" value="1"/>
</dbReference>
<dbReference type="SUPFAM" id="SSF50978">
    <property type="entry name" value="WD40 repeat-like"/>
    <property type="match status" value="1"/>
</dbReference>
<feature type="repeat" description="WD" evidence="3">
    <location>
        <begin position="332"/>
        <end position="357"/>
    </location>
</feature>
<proteinExistence type="predicted"/>
<dbReference type="PANTHER" id="PTHR16017">
    <property type="entry name" value="GASTRULATION DEFECTIVE PROTEIN 1-RELATED"/>
    <property type="match status" value="1"/>
</dbReference>
<feature type="repeat" description="WD" evidence="3">
    <location>
        <begin position="276"/>
        <end position="308"/>
    </location>
</feature>
<accession>A0A177WEN7</accession>
<reference evidence="5 6" key="1">
    <citation type="submission" date="2006-10" db="EMBL/GenBank/DDBJ databases">
        <title>The Genome Sequence of Batrachochytrium dendrobatidis JEL423.</title>
        <authorList>
            <consortium name="The Broad Institute Genome Sequencing Platform"/>
            <person name="Birren B."/>
            <person name="Lander E."/>
            <person name="Galagan J."/>
            <person name="Cuomo C."/>
            <person name="Devon K."/>
            <person name="Jaffe D."/>
            <person name="Butler J."/>
            <person name="Alvarez P."/>
            <person name="Gnerre S."/>
            <person name="Grabherr M."/>
            <person name="Kleber M."/>
            <person name="Mauceli E."/>
            <person name="Brockman W."/>
            <person name="Young S."/>
            <person name="LaButti K."/>
            <person name="Sykes S."/>
            <person name="DeCaprio D."/>
            <person name="Crawford M."/>
            <person name="Koehrsen M."/>
            <person name="Engels R."/>
            <person name="Montgomery P."/>
            <person name="Pearson M."/>
            <person name="Howarth C."/>
            <person name="Larson L."/>
            <person name="White J."/>
            <person name="O'Leary S."/>
            <person name="Kodira C."/>
            <person name="Zeng Q."/>
            <person name="Yandava C."/>
            <person name="Alvarado L."/>
            <person name="Longcore J."/>
            <person name="James T."/>
        </authorList>
    </citation>
    <scope>NUCLEOTIDE SEQUENCE [LARGE SCALE GENOMIC DNA]</scope>
    <source>
        <strain evidence="5 6">JEL423</strain>
    </source>
</reference>
<dbReference type="InterPro" id="IPR036322">
    <property type="entry name" value="WD40_repeat_dom_sf"/>
</dbReference>
<dbReference type="GO" id="GO:0035861">
    <property type="term" value="C:site of double-strand break"/>
    <property type="evidence" value="ECO:0007669"/>
    <property type="project" value="TreeGrafter"/>
</dbReference>
<evidence type="ECO:0000256" key="3">
    <source>
        <dbReference type="PROSITE-ProRule" id="PRU00221"/>
    </source>
</evidence>
<feature type="compositionally biased region" description="Polar residues" evidence="4">
    <location>
        <begin position="24"/>
        <end position="68"/>
    </location>
</feature>
<dbReference type="STRING" id="403673.A0A177WEN7"/>
<dbReference type="Pfam" id="PF00400">
    <property type="entry name" value="WD40"/>
    <property type="match status" value="4"/>
</dbReference>
<gene>
    <name evidence="5" type="ORF">BDEG_21809</name>
</gene>
<dbReference type="Gene3D" id="2.130.10.10">
    <property type="entry name" value="YVTN repeat-like/Quinoprotein amine dehydrogenase"/>
    <property type="match status" value="2"/>
</dbReference>
<keyword evidence="1 3" id="KW-0853">WD repeat</keyword>
<feature type="region of interest" description="Disordered" evidence="4">
    <location>
        <begin position="13"/>
        <end position="111"/>
    </location>
</feature>
<keyword evidence="2" id="KW-0677">Repeat</keyword>
<evidence type="ECO:0000256" key="2">
    <source>
        <dbReference type="ARBA" id="ARBA00022737"/>
    </source>
</evidence>
<protein>
    <submittedName>
        <fullName evidence="5">Uncharacterized protein</fullName>
    </submittedName>
</protein>
<dbReference type="SMART" id="SM00320">
    <property type="entry name" value="WD40"/>
    <property type="match status" value="5"/>
</dbReference>
<organism evidence="5 6">
    <name type="scientific">Batrachochytrium dendrobatidis (strain JEL423)</name>
    <dbReference type="NCBI Taxonomy" id="403673"/>
    <lineage>
        <taxon>Eukaryota</taxon>
        <taxon>Fungi</taxon>
        <taxon>Fungi incertae sedis</taxon>
        <taxon>Chytridiomycota</taxon>
        <taxon>Chytridiomycota incertae sedis</taxon>
        <taxon>Chytridiomycetes</taxon>
        <taxon>Rhizophydiales</taxon>
        <taxon>Rhizophydiales incertae sedis</taxon>
        <taxon>Batrachochytrium</taxon>
    </lineage>
</organism>
<dbReference type="AlphaFoldDB" id="A0A177WEN7"/>